<reference evidence="3" key="1">
    <citation type="journal article" date="2019" name="Int. J. Syst. Evol. Microbiol.">
        <title>The Global Catalogue of Microorganisms (GCM) 10K type strain sequencing project: providing services to taxonomists for standard genome sequencing and annotation.</title>
        <authorList>
            <consortium name="The Broad Institute Genomics Platform"/>
            <consortium name="The Broad Institute Genome Sequencing Center for Infectious Disease"/>
            <person name="Wu L."/>
            <person name="Ma J."/>
        </authorList>
    </citation>
    <scope>NUCLEOTIDE SEQUENCE [LARGE SCALE GENOMIC DNA]</scope>
    <source>
        <strain evidence="3">CGMCC 1.10131</strain>
    </source>
</reference>
<dbReference type="InterPro" id="IPR029058">
    <property type="entry name" value="AB_hydrolase_fold"/>
</dbReference>
<dbReference type="Proteomes" id="UP000651977">
    <property type="component" value="Unassembled WGS sequence"/>
</dbReference>
<dbReference type="PANTHER" id="PTHR45856:SF24">
    <property type="entry name" value="FUNGAL LIPASE-LIKE DOMAIN-CONTAINING PROTEIN"/>
    <property type="match status" value="1"/>
</dbReference>
<dbReference type="PANTHER" id="PTHR45856">
    <property type="entry name" value="ALPHA/BETA-HYDROLASES SUPERFAMILY PROTEIN"/>
    <property type="match status" value="1"/>
</dbReference>
<dbReference type="Pfam" id="PF01764">
    <property type="entry name" value="Lipase_3"/>
    <property type="match status" value="1"/>
</dbReference>
<dbReference type="Gene3D" id="3.40.50.1820">
    <property type="entry name" value="alpha/beta hydrolase"/>
    <property type="match status" value="1"/>
</dbReference>
<dbReference type="InterPro" id="IPR051218">
    <property type="entry name" value="Sec_MonoDiacylglyc_Lipase"/>
</dbReference>
<accession>A0ABQ1I600</accession>
<proteinExistence type="predicted"/>
<feature type="domain" description="Fungal lipase-type" evidence="1">
    <location>
        <begin position="97"/>
        <end position="228"/>
    </location>
</feature>
<evidence type="ECO:0000313" key="3">
    <source>
        <dbReference type="Proteomes" id="UP000651977"/>
    </source>
</evidence>
<evidence type="ECO:0000313" key="2">
    <source>
        <dbReference type="EMBL" id="GGB15728.1"/>
    </source>
</evidence>
<dbReference type="CDD" id="cd00519">
    <property type="entry name" value="Lipase_3"/>
    <property type="match status" value="1"/>
</dbReference>
<comment type="caution">
    <text evidence="2">The sequence shown here is derived from an EMBL/GenBank/DDBJ whole genome shotgun (WGS) entry which is preliminary data.</text>
</comment>
<dbReference type="InterPro" id="IPR002921">
    <property type="entry name" value="Fungal_lipase-type"/>
</dbReference>
<name>A0ABQ1I600_9ALTE</name>
<organism evidence="2 3">
    <name type="scientific">Agarivorans gilvus</name>
    <dbReference type="NCBI Taxonomy" id="680279"/>
    <lineage>
        <taxon>Bacteria</taxon>
        <taxon>Pseudomonadati</taxon>
        <taxon>Pseudomonadota</taxon>
        <taxon>Gammaproteobacteria</taxon>
        <taxon>Alteromonadales</taxon>
        <taxon>Alteromonadaceae</taxon>
        <taxon>Agarivorans</taxon>
    </lineage>
</organism>
<evidence type="ECO:0000259" key="1">
    <source>
        <dbReference type="Pfam" id="PF01764"/>
    </source>
</evidence>
<dbReference type="SUPFAM" id="SSF53474">
    <property type="entry name" value="alpha/beta-Hydrolases"/>
    <property type="match status" value="1"/>
</dbReference>
<keyword evidence="3" id="KW-1185">Reference proteome</keyword>
<gene>
    <name evidence="2" type="ORF">GCM10007414_31490</name>
</gene>
<sequence length="337" mass="38267">MLKLNKMKSIPDPKHYDIVPPDMNYRYFEALQAQPFERDNCAFSLVNASWLADCSLLAYCHPGFARMAYRLAGFEQFDFFQGTGTECMAAANQELLIISFRGTELKSFSALHELRSDLNILPVNFSQGGRVHAGFQKALDEIWDGELGLGRFIQQQIKDYPQRAIWMTGHSLGGALANLCFAKTPEATGLYLFGSPRVGDHDFVQSLQQRPIWRVEHGRDPIPLLPPKLSSVKFHFESCGELVYLQAEQPIAHRRPQLSAGEFKDLLLDTLQVQHQRSKRLALDLVEINQHLLDSFKEWQANFKHLQANAGISFSDHMPIYYATILANKLLLAKQSD</sequence>
<protein>
    <recommendedName>
        <fullName evidence="1">Fungal lipase-type domain-containing protein</fullName>
    </recommendedName>
</protein>
<dbReference type="EMBL" id="BMDY01000021">
    <property type="protein sequence ID" value="GGB15728.1"/>
    <property type="molecule type" value="Genomic_DNA"/>
</dbReference>